<evidence type="ECO:0000313" key="3">
    <source>
        <dbReference type="WBParaSite" id="BTMF_0001414901-mRNA-1"/>
    </source>
</evidence>
<name>A0A0R3R2A9_9BILA</name>
<evidence type="ECO:0000256" key="2">
    <source>
        <dbReference type="SAM" id="SignalP"/>
    </source>
</evidence>
<dbReference type="WBParaSite" id="BTMF_0001414901-mRNA-1">
    <property type="protein sequence ID" value="BTMF_0001414901-mRNA-1"/>
    <property type="gene ID" value="BTMF_0001414901"/>
</dbReference>
<keyword evidence="1" id="KW-1133">Transmembrane helix</keyword>
<keyword evidence="2" id="KW-0732">Signal</keyword>
<reference evidence="3" key="1">
    <citation type="submission" date="2017-02" db="UniProtKB">
        <authorList>
            <consortium name="WormBaseParasite"/>
        </authorList>
    </citation>
    <scope>IDENTIFICATION</scope>
</reference>
<keyword evidence="1" id="KW-0472">Membrane</keyword>
<evidence type="ECO:0000256" key="1">
    <source>
        <dbReference type="SAM" id="Phobius"/>
    </source>
</evidence>
<feature type="transmembrane region" description="Helical" evidence="1">
    <location>
        <begin position="63"/>
        <end position="88"/>
    </location>
</feature>
<organism evidence="3">
    <name type="scientific">Brugia timori</name>
    <dbReference type="NCBI Taxonomy" id="42155"/>
    <lineage>
        <taxon>Eukaryota</taxon>
        <taxon>Metazoa</taxon>
        <taxon>Ecdysozoa</taxon>
        <taxon>Nematoda</taxon>
        <taxon>Chromadorea</taxon>
        <taxon>Rhabditida</taxon>
        <taxon>Spirurina</taxon>
        <taxon>Spiruromorpha</taxon>
        <taxon>Filarioidea</taxon>
        <taxon>Onchocercidae</taxon>
        <taxon>Brugia</taxon>
    </lineage>
</organism>
<protein>
    <submittedName>
        <fullName evidence="3">Ovule protein</fullName>
    </submittedName>
</protein>
<dbReference type="AlphaFoldDB" id="A0A0R3R2A9"/>
<accession>A0A0R3R2A9</accession>
<keyword evidence="1" id="KW-0812">Transmembrane</keyword>
<sequence>LVFLFLMSLLIFIFKLFALENNRSYFSIFDSWKSVILIISLLVLFYCFNYSLIVCIDEQWMILFYYFVIHFSFFKLVFCWSLTFLQVLKA</sequence>
<feature type="transmembrane region" description="Helical" evidence="1">
    <location>
        <begin position="34"/>
        <end position="56"/>
    </location>
</feature>
<proteinExistence type="predicted"/>
<feature type="chain" id="PRO_5006447324" evidence="2">
    <location>
        <begin position="19"/>
        <end position="90"/>
    </location>
</feature>
<feature type="signal peptide" evidence="2">
    <location>
        <begin position="1"/>
        <end position="18"/>
    </location>
</feature>